<evidence type="ECO:0000313" key="2">
    <source>
        <dbReference type="Proteomes" id="UP001185331"/>
    </source>
</evidence>
<accession>A0AAE3XG82</accession>
<name>A0AAE3XG82_9DEIO</name>
<dbReference type="AlphaFoldDB" id="A0AAE3XG82"/>
<dbReference type="EMBL" id="JAVDQK010000059">
    <property type="protein sequence ID" value="MDR6221565.1"/>
    <property type="molecule type" value="Genomic_DNA"/>
</dbReference>
<dbReference type="Pfam" id="PF13565">
    <property type="entry name" value="HTH_32"/>
    <property type="match status" value="1"/>
</dbReference>
<comment type="caution">
    <text evidence="1">The sequence shown here is derived from an EMBL/GenBank/DDBJ whole genome shotgun (WGS) entry which is preliminary data.</text>
</comment>
<dbReference type="InterPro" id="IPR009057">
    <property type="entry name" value="Homeodomain-like_sf"/>
</dbReference>
<sequence length="151" mass="16877">MGQHLRVNLGAEERQHLLNLVDRGSPPARTVTRARILLMADRSTGNTHTYRDIGSLLHCHADRISRTCRRYVLEGLHAALVERPRTGAPPKITGDLEAKLVMLACSDPPDGRKRWTLRLLAEQMVILGHVDSISNVTVYQRLKKTKSSPGK</sequence>
<dbReference type="Proteomes" id="UP001185331">
    <property type="component" value="Unassembled WGS sequence"/>
</dbReference>
<protein>
    <submittedName>
        <fullName evidence="1">Transposase</fullName>
    </submittedName>
</protein>
<dbReference type="RefSeq" id="WP_309859750.1">
    <property type="nucleotide sequence ID" value="NZ_JAVDQJ010000059.1"/>
</dbReference>
<proteinExistence type="predicted"/>
<dbReference type="SUPFAM" id="SSF46689">
    <property type="entry name" value="Homeodomain-like"/>
    <property type="match status" value="1"/>
</dbReference>
<organism evidence="1 2">
    <name type="scientific">Deinococcus soli</name>
    <name type="common">ex Cha et al. 2016</name>
    <dbReference type="NCBI Taxonomy" id="1309411"/>
    <lineage>
        <taxon>Bacteria</taxon>
        <taxon>Thermotogati</taxon>
        <taxon>Deinococcota</taxon>
        <taxon>Deinococci</taxon>
        <taxon>Deinococcales</taxon>
        <taxon>Deinococcaceae</taxon>
        <taxon>Deinococcus</taxon>
    </lineage>
</organism>
<evidence type="ECO:0000313" key="1">
    <source>
        <dbReference type="EMBL" id="MDR6221565.1"/>
    </source>
</evidence>
<gene>
    <name evidence="1" type="ORF">J2Y00_005206</name>
</gene>
<reference evidence="1" key="1">
    <citation type="submission" date="2023-07" db="EMBL/GenBank/DDBJ databases">
        <title>Sorghum-associated microbial communities from plants grown in Nebraska, USA.</title>
        <authorList>
            <person name="Schachtman D."/>
        </authorList>
    </citation>
    <scope>NUCLEOTIDE SEQUENCE</scope>
    <source>
        <strain evidence="1">BE330</strain>
    </source>
</reference>